<dbReference type="PANTHER" id="PTHR21557:SF2">
    <property type="entry name" value="CORDON-BLEU PROTEIN-LIKE 1"/>
    <property type="match status" value="1"/>
</dbReference>
<dbReference type="AlphaFoldDB" id="A0A9Q0IBX1"/>
<name>A0A9Q0IBX1_9TELE</name>
<dbReference type="PANTHER" id="PTHR21557">
    <property type="entry name" value="CORDON-BLEU"/>
    <property type="match status" value="1"/>
</dbReference>
<feature type="compositionally biased region" description="Low complexity" evidence="1">
    <location>
        <begin position="698"/>
        <end position="711"/>
    </location>
</feature>
<feature type="region of interest" description="Disordered" evidence="1">
    <location>
        <begin position="601"/>
        <end position="654"/>
    </location>
</feature>
<dbReference type="InterPro" id="IPR019025">
    <property type="entry name" value="Cordon-bleu_ubiquitin_domain"/>
</dbReference>
<feature type="region of interest" description="Disordered" evidence="1">
    <location>
        <begin position="507"/>
        <end position="550"/>
    </location>
</feature>
<accession>A0A9Q0IBX1</accession>
<keyword evidence="4" id="KW-1185">Reference proteome</keyword>
<feature type="compositionally biased region" description="Pro residues" evidence="1">
    <location>
        <begin position="516"/>
        <end position="526"/>
    </location>
</feature>
<gene>
    <name evidence="3" type="ORF">NHX12_007386</name>
</gene>
<feature type="compositionally biased region" description="Polar residues" evidence="1">
    <location>
        <begin position="318"/>
        <end position="365"/>
    </location>
</feature>
<comment type="caution">
    <text evidence="3">The sequence shown here is derived from an EMBL/GenBank/DDBJ whole genome shotgun (WGS) entry which is preliminary data.</text>
</comment>
<dbReference type="EMBL" id="JANIIK010000113">
    <property type="protein sequence ID" value="KAJ3592258.1"/>
    <property type="molecule type" value="Genomic_DNA"/>
</dbReference>
<feature type="compositionally biased region" description="Acidic residues" evidence="1">
    <location>
        <begin position="369"/>
        <end position="378"/>
    </location>
</feature>
<feature type="region of interest" description="Disordered" evidence="1">
    <location>
        <begin position="253"/>
        <end position="446"/>
    </location>
</feature>
<evidence type="ECO:0000259" key="2">
    <source>
        <dbReference type="Pfam" id="PF09469"/>
    </source>
</evidence>
<dbReference type="OrthoDB" id="8882621at2759"/>
<feature type="compositionally biased region" description="Basic and acidic residues" evidence="1">
    <location>
        <begin position="757"/>
        <end position="781"/>
    </location>
</feature>
<feature type="compositionally biased region" description="Basic and acidic residues" evidence="1">
    <location>
        <begin position="532"/>
        <end position="550"/>
    </location>
</feature>
<dbReference type="GO" id="GO:0003785">
    <property type="term" value="F:actin monomer binding"/>
    <property type="evidence" value="ECO:0007669"/>
    <property type="project" value="InterPro"/>
</dbReference>
<feature type="compositionally biased region" description="Low complexity" evidence="1">
    <location>
        <begin position="725"/>
        <end position="735"/>
    </location>
</feature>
<protein>
    <recommendedName>
        <fullName evidence="2">Cordon-bleu ubiquitin-like domain-containing protein</fullName>
    </recommendedName>
</protein>
<feature type="region of interest" description="Disordered" evidence="1">
    <location>
        <begin position="25"/>
        <end position="65"/>
    </location>
</feature>
<organism evidence="3 4">
    <name type="scientific">Muraenolepis orangiensis</name>
    <name type="common">Patagonian moray cod</name>
    <dbReference type="NCBI Taxonomy" id="630683"/>
    <lineage>
        <taxon>Eukaryota</taxon>
        <taxon>Metazoa</taxon>
        <taxon>Chordata</taxon>
        <taxon>Craniata</taxon>
        <taxon>Vertebrata</taxon>
        <taxon>Euteleostomi</taxon>
        <taxon>Actinopterygii</taxon>
        <taxon>Neopterygii</taxon>
        <taxon>Teleostei</taxon>
        <taxon>Neoteleostei</taxon>
        <taxon>Acanthomorphata</taxon>
        <taxon>Zeiogadaria</taxon>
        <taxon>Gadariae</taxon>
        <taxon>Gadiformes</taxon>
        <taxon>Muraenolepidoidei</taxon>
        <taxon>Muraenolepididae</taxon>
        <taxon>Muraenolepis</taxon>
    </lineage>
</organism>
<sequence length="789" mass="84995">MENCTIVYQPSLPLPFSDISAKSPAIPSLSCPTNRASTKSKAPPPPPLDLSRRYHGNGGYPSDVSVEQDDVELSLVVVLPGGLEETTTVHSSQPLMDLLVMLCAQYHLSPSSHTLELVTASRKHVKFKPNTLIGALDAQRVLLRPKGGEDQNPKTGPHMPEATVRMVINYKRTQKTILRVNPHVALAQLLPAICEKCDFEAETTVLLRNVQSNVPLDLANSLNDYLTTASAPASPVLVSKRRPLSMALPGTLPSAFNFPETPKKRRAPQPPAPSRHRLASQPKGSPDGERTASLRRGSTDSSLKRMKRKAPPPPSDLPTVQHNTSLQEDKTSPLQENNPSTHQENNTSPLQENTSSLQDSSQGTGTLEDVSEQDEVDVELISTADTQKGDHSFLGLSANVSVEALSPGSPSPDTKRPGPPSAMTGGDQPGDLSTDGEPTGSTPKETVVQRTIQVGSSWEQPPWNLKDLHIERPWINRQKVIEAPPHLHSTPNPRRLTTSRPLLLRKTSRPSGVDVPPLPVAMPPQQQPSTAELRRGLAEPKPKPSNELTRDYIPKVGMTTYTVVPQRALEKLRYYEAAQEGASTLCSPPLPSYSTAISSPALPPLADGPPTGDAILSSPNPSEVKQVKVPPSTKPKPSSFRLPQPPKAPGDYVTSAGLKKLSTLPGACYGVCEEQQKRSARGVGSSGLSLEKLRSFAAPRPFSPSTPSRFAQAVSSAVRRSRTLASPASPTSPASPASPPVSPIPDRLMLDQTKVLPGERDNTQLDRDQDWSPEGTDHVLRDATTVSHF</sequence>
<feature type="domain" description="Cordon-bleu ubiquitin-like" evidence="2">
    <location>
        <begin position="155"/>
        <end position="224"/>
    </location>
</feature>
<feature type="compositionally biased region" description="Low complexity" evidence="1">
    <location>
        <begin position="627"/>
        <end position="639"/>
    </location>
</feature>
<dbReference type="InterPro" id="IPR039895">
    <property type="entry name" value="COBL-like"/>
</dbReference>
<reference evidence="3" key="1">
    <citation type="submission" date="2022-07" db="EMBL/GenBank/DDBJ databases">
        <title>Chromosome-level genome of Muraenolepis orangiensis.</title>
        <authorList>
            <person name="Kim J."/>
        </authorList>
    </citation>
    <scope>NUCLEOTIDE SEQUENCE</scope>
    <source>
        <strain evidence="3">KU_S4_2022</strain>
        <tissue evidence="3">Muscle</tissue>
    </source>
</reference>
<feature type="compositionally biased region" description="Polar residues" evidence="1">
    <location>
        <begin position="30"/>
        <end position="40"/>
    </location>
</feature>
<feature type="region of interest" description="Disordered" evidence="1">
    <location>
        <begin position="698"/>
        <end position="789"/>
    </location>
</feature>
<evidence type="ECO:0000256" key="1">
    <source>
        <dbReference type="SAM" id="MobiDB-lite"/>
    </source>
</evidence>
<evidence type="ECO:0000313" key="4">
    <source>
        <dbReference type="Proteomes" id="UP001148018"/>
    </source>
</evidence>
<dbReference type="Proteomes" id="UP001148018">
    <property type="component" value="Unassembled WGS sequence"/>
</dbReference>
<proteinExistence type="predicted"/>
<evidence type="ECO:0000313" key="3">
    <source>
        <dbReference type="EMBL" id="KAJ3592258.1"/>
    </source>
</evidence>
<dbReference type="Gene3D" id="3.10.20.90">
    <property type="entry name" value="Phosphatidylinositol 3-kinase Catalytic Subunit, Chain A, domain 1"/>
    <property type="match status" value="1"/>
</dbReference>
<dbReference type="Pfam" id="PF09469">
    <property type="entry name" value="Cobl"/>
    <property type="match status" value="1"/>
</dbReference>